<dbReference type="PANTHER" id="PTHR43464">
    <property type="entry name" value="METHYLTRANSFERASE"/>
    <property type="match status" value="1"/>
</dbReference>
<dbReference type="AlphaFoldDB" id="W4L6P3"/>
<comment type="caution">
    <text evidence="4">The sequence shown here is derived from an EMBL/GenBank/DDBJ whole genome shotgun (WGS) entry which is preliminary data.</text>
</comment>
<feature type="non-terminal residue" evidence="4">
    <location>
        <position position="1"/>
    </location>
</feature>
<dbReference type="InterPro" id="IPR029063">
    <property type="entry name" value="SAM-dependent_MTases_sf"/>
</dbReference>
<evidence type="ECO:0000313" key="5">
    <source>
        <dbReference type="Proteomes" id="UP000019140"/>
    </source>
</evidence>
<keyword evidence="3" id="KW-0949">S-adenosyl-L-methionine</keyword>
<protein>
    <recommendedName>
        <fullName evidence="6">Methyltransferase domain-containing protein</fullName>
    </recommendedName>
</protein>
<evidence type="ECO:0000256" key="3">
    <source>
        <dbReference type="ARBA" id="ARBA00022691"/>
    </source>
</evidence>
<keyword evidence="1" id="KW-0489">Methyltransferase</keyword>
<dbReference type="CDD" id="cd02440">
    <property type="entry name" value="AdoMet_MTases"/>
    <property type="match status" value="1"/>
</dbReference>
<dbReference type="GO" id="GO:0008168">
    <property type="term" value="F:methyltransferase activity"/>
    <property type="evidence" value="ECO:0007669"/>
    <property type="project" value="UniProtKB-KW"/>
</dbReference>
<keyword evidence="2" id="KW-0808">Transferase</keyword>
<evidence type="ECO:0008006" key="6">
    <source>
        <dbReference type="Google" id="ProtNLM"/>
    </source>
</evidence>
<evidence type="ECO:0000313" key="4">
    <source>
        <dbReference type="EMBL" id="ETW93016.1"/>
    </source>
</evidence>
<evidence type="ECO:0000256" key="1">
    <source>
        <dbReference type="ARBA" id="ARBA00022603"/>
    </source>
</evidence>
<dbReference type="SUPFAM" id="SSF53335">
    <property type="entry name" value="S-adenosyl-L-methionine-dependent methyltransferases"/>
    <property type="match status" value="1"/>
</dbReference>
<evidence type="ECO:0000256" key="2">
    <source>
        <dbReference type="ARBA" id="ARBA00022679"/>
    </source>
</evidence>
<organism evidence="4 5">
    <name type="scientific">Candidatus Entotheonella gemina</name>
    <dbReference type="NCBI Taxonomy" id="1429439"/>
    <lineage>
        <taxon>Bacteria</taxon>
        <taxon>Pseudomonadati</taxon>
        <taxon>Nitrospinota/Tectimicrobiota group</taxon>
        <taxon>Candidatus Tectimicrobiota</taxon>
        <taxon>Candidatus Entotheonellia</taxon>
        <taxon>Candidatus Entotheonellales</taxon>
        <taxon>Candidatus Entotheonellaceae</taxon>
        <taxon>Candidatus Entotheonella</taxon>
    </lineage>
</organism>
<dbReference type="GO" id="GO:0032259">
    <property type="term" value="P:methylation"/>
    <property type="evidence" value="ECO:0007669"/>
    <property type="project" value="UniProtKB-KW"/>
</dbReference>
<keyword evidence="5" id="KW-1185">Reference proteome</keyword>
<dbReference type="HOGENOM" id="CLU_1202014_0_0_7"/>
<reference evidence="4 5" key="1">
    <citation type="journal article" date="2014" name="Nature">
        <title>An environmental bacterial taxon with a large and distinct metabolic repertoire.</title>
        <authorList>
            <person name="Wilson M.C."/>
            <person name="Mori T."/>
            <person name="Ruckert C."/>
            <person name="Uria A.R."/>
            <person name="Helf M.J."/>
            <person name="Takada K."/>
            <person name="Gernert C."/>
            <person name="Steffens U.A."/>
            <person name="Heycke N."/>
            <person name="Schmitt S."/>
            <person name="Rinke C."/>
            <person name="Helfrich E.J."/>
            <person name="Brachmann A.O."/>
            <person name="Gurgui C."/>
            <person name="Wakimoto T."/>
            <person name="Kracht M."/>
            <person name="Crusemann M."/>
            <person name="Hentschel U."/>
            <person name="Abe I."/>
            <person name="Matsunaga S."/>
            <person name="Kalinowski J."/>
            <person name="Takeyama H."/>
            <person name="Piel J."/>
        </authorList>
    </citation>
    <scope>NUCLEOTIDE SEQUENCE [LARGE SCALE GENOMIC DNA]</scope>
    <source>
        <strain evidence="5">TSY2</strain>
    </source>
</reference>
<dbReference type="Pfam" id="PF13489">
    <property type="entry name" value="Methyltransf_23"/>
    <property type="match status" value="1"/>
</dbReference>
<accession>W4L6P3</accession>
<gene>
    <name evidence="4" type="ORF">ETSY2_52175</name>
</gene>
<dbReference type="Gene3D" id="3.40.50.150">
    <property type="entry name" value="Vaccinia Virus protein VP39"/>
    <property type="match status" value="1"/>
</dbReference>
<sequence length="230" mass="26279">LRHIQSVLQQCPEPSRQLLDYGCGSGRYGLPLAQEKNLIIHAYDVCDEAIDRLRQRLQETVASQTIHIINESEVLAAKGCYDVALLLFGVLSHIPEPEERQQVLRTLGNGLKPDRGRLILSVPNVKRRFLQVQKHQRHPAGDIQYQRQYRGQALHFFYHLYDRGGVVAELQAAGFQVEHLVAESILPESWLCHRPYLRGLDRCLQLCLPVDWGYGFLVTARYRHHASGGK</sequence>
<name>W4L6P3_9BACT</name>
<dbReference type="Proteomes" id="UP000019140">
    <property type="component" value="Unassembled WGS sequence"/>
</dbReference>
<proteinExistence type="predicted"/>
<dbReference type="EMBL" id="AZHX01002740">
    <property type="protein sequence ID" value="ETW93016.1"/>
    <property type="molecule type" value="Genomic_DNA"/>
</dbReference>
<dbReference type="PANTHER" id="PTHR43464:SF19">
    <property type="entry name" value="UBIQUINONE BIOSYNTHESIS O-METHYLTRANSFERASE, MITOCHONDRIAL"/>
    <property type="match status" value="1"/>
</dbReference>